<gene>
    <name evidence="2" type="ORF">FIU01_07295</name>
</gene>
<dbReference type="PROSITE" id="PS50005">
    <property type="entry name" value="TPR"/>
    <property type="match status" value="1"/>
</dbReference>
<dbReference type="SUPFAM" id="SSF48452">
    <property type="entry name" value="TPR-like"/>
    <property type="match status" value="1"/>
</dbReference>
<feature type="repeat" description="TPR" evidence="1">
    <location>
        <begin position="381"/>
        <end position="414"/>
    </location>
</feature>
<dbReference type="GO" id="GO:0047355">
    <property type="term" value="F:CDP-glycerol glycerophosphotransferase activity"/>
    <property type="evidence" value="ECO:0007669"/>
    <property type="project" value="InterPro"/>
</dbReference>
<evidence type="ECO:0000256" key="1">
    <source>
        <dbReference type="PROSITE-ProRule" id="PRU00339"/>
    </source>
</evidence>
<dbReference type="KEGG" id="mmec:FIU01_07295"/>
<dbReference type="InterPro" id="IPR019734">
    <property type="entry name" value="TPR_rpt"/>
</dbReference>
<protein>
    <submittedName>
        <fullName evidence="2">Uncharacterized protein</fullName>
    </submittedName>
</protein>
<dbReference type="InterPro" id="IPR043148">
    <property type="entry name" value="TagF_C"/>
</dbReference>
<evidence type="ECO:0000313" key="2">
    <source>
        <dbReference type="EMBL" id="QDC44350.1"/>
    </source>
</evidence>
<dbReference type="SMART" id="SM00028">
    <property type="entry name" value="TPR"/>
    <property type="match status" value="2"/>
</dbReference>
<keyword evidence="1" id="KW-0802">TPR repeat</keyword>
<dbReference type="InterPro" id="IPR007554">
    <property type="entry name" value="Glycerophosphate_synth"/>
</dbReference>
<dbReference type="Pfam" id="PF04464">
    <property type="entry name" value="Glyphos_transf"/>
    <property type="match status" value="1"/>
</dbReference>
<evidence type="ECO:0000313" key="3">
    <source>
        <dbReference type="Proteomes" id="UP000311008"/>
    </source>
</evidence>
<dbReference type="Gene3D" id="3.40.50.12580">
    <property type="match status" value="1"/>
</dbReference>
<dbReference type="RefSeq" id="WP_140003681.1">
    <property type="nucleotide sequence ID" value="NZ_CP040946.1"/>
</dbReference>
<dbReference type="SUPFAM" id="SSF53756">
    <property type="entry name" value="UDP-Glycosyltransferase/glycogen phosphorylase"/>
    <property type="match status" value="1"/>
</dbReference>
<accession>A0A5B8CTB9</accession>
<dbReference type="GO" id="GO:0016020">
    <property type="term" value="C:membrane"/>
    <property type="evidence" value="ECO:0007669"/>
    <property type="project" value="InterPro"/>
</dbReference>
<organism evidence="2 3">
    <name type="scientific">Methylophilus medardicus</name>
    <dbReference type="NCBI Taxonomy" id="2588534"/>
    <lineage>
        <taxon>Bacteria</taxon>
        <taxon>Pseudomonadati</taxon>
        <taxon>Pseudomonadota</taxon>
        <taxon>Betaproteobacteria</taxon>
        <taxon>Nitrosomonadales</taxon>
        <taxon>Methylophilaceae</taxon>
        <taxon>Methylophilus</taxon>
    </lineage>
</organism>
<name>A0A5B8CTB9_9PROT</name>
<sequence>MTPTTNKPLPVFTFFYTDNCERQALAPVAEEIAHRGYQIQWSTNSKQYAEVGVYCEHACKPNAGFSVVLLHDLAQRHDIWPHFWHHEPWSAFDMGIVPGPAWVERWQTQANFKQARPKLGMFDLGWPKADLVYRNQETFKQEAQKLRAQLGLKYEHSILYAPSWENHGKQDEFVQSLKDLPVNLLLKQAPWSDKYRWVLNNIDEMDALHRNCADNVYVIDREISIMYCLGLADVMVSDESSVLTEALLLDVPGIAVTDWLIPDTNPPRPASVPYDYVIKTVKADLRRTVQEVLQNAGQYQQQVAHHKQHQFANLGQSATLIADNIEAALAGETHLPTPAIKAQVDIDRTTYQHAEKLAAEGDMKLSTQMMLELIKKESCCWEPYNDLGTLLVSQGQFEDAELLLEKAVLLAQENPAIPLSNLTEVYCLQQKADKALLTLAKLSKYTPNSAGSIPHIRRCMETMF</sequence>
<dbReference type="Proteomes" id="UP000311008">
    <property type="component" value="Chromosome"/>
</dbReference>
<proteinExistence type="predicted"/>
<dbReference type="Gene3D" id="1.25.40.10">
    <property type="entry name" value="Tetratricopeptide repeat domain"/>
    <property type="match status" value="1"/>
</dbReference>
<dbReference type="EMBL" id="CP040946">
    <property type="protein sequence ID" value="QDC44350.1"/>
    <property type="molecule type" value="Genomic_DNA"/>
</dbReference>
<dbReference type="InterPro" id="IPR011990">
    <property type="entry name" value="TPR-like_helical_dom_sf"/>
</dbReference>
<keyword evidence="3" id="KW-1185">Reference proteome</keyword>
<dbReference type="OrthoDB" id="9813255at2"/>
<dbReference type="AlphaFoldDB" id="A0A5B8CTB9"/>
<dbReference type="Pfam" id="PF14559">
    <property type="entry name" value="TPR_19"/>
    <property type="match status" value="1"/>
</dbReference>
<reference evidence="3" key="1">
    <citation type="journal article" date="2019" name="ISME J.">
        <title>Evolution in action: habitat transition from sediment to the pelagial leads to genome streamlining in Methylophilaceae.</title>
        <authorList>
            <person name="Salcher M."/>
            <person name="Schaefle D."/>
            <person name="Kaspar M."/>
            <person name="Neuenschwander S.M."/>
            <person name="Ghai R."/>
        </authorList>
    </citation>
    <scope>NUCLEOTIDE SEQUENCE [LARGE SCALE GENOMIC DNA]</scope>
    <source>
        <strain evidence="3">MMS-M-51</strain>
    </source>
</reference>